<sequence length="156" mass="17541">MNQYGFLFFYVVILACNEIPDKHKADLVSDSVPVVPVQSAESLDVTERQSEASSVVDCDEALNQMFQTSNYHPDSTLQLSDYRIHVSEPGDSALGIRIYHTHDHDSALMGILNLDLRTGRLVDLSPYLDSAMELKYDSVWLGIIRKQCGNLPQAFY</sequence>
<dbReference type="STRING" id="408074.SAMN05660909_02483"/>
<reference evidence="2" key="1">
    <citation type="submission" date="2016-10" db="EMBL/GenBank/DDBJ databases">
        <authorList>
            <person name="Varghese N."/>
            <person name="Submissions S."/>
        </authorList>
    </citation>
    <scope>NUCLEOTIDE SEQUENCE [LARGE SCALE GENOMIC DNA]</scope>
    <source>
        <strain evidence="2">DSM 23920</strain>
    </source>
</reference>
<dbReference type="RefSeq" id="WP_089762017.1">
    <property type="nucleotide sequence ID" value="NZ_BKAT01000040.1"/>
</dbReference>
<gene>
    <name evidence="1" type="ORF">SAMN05660909_02483</name>
</gene>
<dbReference type="OrthoDB" id="662846at2"/>
<evidence type="ECO:0000313" key="1">
    <source>
        <dbReference type="EMBL" id="SEA55820.1"/>
    </source>
</evidence>
<keyword evidence="2" id="KW-1185">Reference proteome</keyword>
<dbReference type="EMBL" id="FNRL01000009">
    <property type="protein sequence ID" value="SEA55820.1"/>
    <property type="molecule type" value="Genomic_DNA"/>
</dbReference>
<dbReference type="AlphaFoldDB" id="A0A1H4C671"/>
<organism evidence="1 2">
    <name type="scientific">Chitinophaga terrae</name>
    <name type="common">ex Kim and Jung 2007</name>
    <dbReference type="NCBI Taxonomy" id="408074"/>
    <lineage>
        <taxon>Bacteria</taxon>
        <taxon>Pseudomonadati</taxon>
        <taxon>Bacteroidota</taxon>
        <taxon>Chitinophagia</taxon>
        <taxon>Chitinophagales</taxon>
        <taxon>Chitinophagaceae</taxon>
        <taxon>Chitinophaga</taxon>
    </lineage>
</organism>
<accession>A0A1H4C671</accession>
<evidence type="ECO:0000313" key="2">
    <source>
        <dbReference type="Proteomes" id="UP000199656"/>
    </source>
</evidence>
<dbReference type="Proteomes" id="UP000199656">
    <property type="component" value="Unassembled WGS sequence"/>
</dbReference>
<protein>
    <submittedName>
        <fullName evidence="1">Uncharacterized protein</fullName>
    </submittedName>
</protein>
<proteinExistence type="predicted"/>
<name>A0A1H4C671_9BACT</name>